<name>A0A7X3FNM6_9HYPH</name>
<protein>
    <submittedName>
        <fullName evidence="1">Uncharacterized protein</fullName>
    </submittedName>
</protein>
<sequence>MAPRFNGIPVSTGNRFGGVPVQQEPGAYDESLARASEMSQVFNREPEAAEPSFMDNVLGALGYAGKTAQIGADRFGEGMANVAGLPVDAANLAIEGIFRGTDAVLPGDQSWLKTSSNPLGGSESLNHIRTGAGLVDYKAPEAEDWFQAIFGRVGEELGASALPITGLAAAGGRIGAKAARDSSNWFVQNLVAPAAASPSKFIGSEAAGATAAGMGAGIANMFADRNTTGGQVADMLGALGGAGLYGVGATLSRGLGQAFNAIRQNPNYIDQTVKDAVVDRLGTAAGLDGTDRPIDTDELVELITRGGTQRPSDVIPGFQESVADVTANPGLAAFEYGRQSGPNAGMFTTRRSANNEAVDQVMELLAPEQTPGAFRSELEAQRDLRLAAAADQVSSAESQFNQIIQNLQPRMLAEERGATIRSGLENANRSARELESMAWEGLDGTVDPGPLADTLDSTRGNLTTARQQAVSDLNQTVDIPRSLAGTADEPVTEVQVRELIDMRSKLLDEQRIALSGQQPDRNRANAIGSLIDDINAYMDSDAIDPALRAQFDDARTVSRDVNEQFNRSNDPITQTLARSEGRPDLPDSAVGPRFVQPDNKQASNIDRLLATTDLTSHGGSVREAVKDEILAGIRRNGVTPAGLEHHLSQFTRAFDQFPDLRDEIEGAVQAGRGLEDANAAESALVRDLGSADNAQAGKGTVGRYLQYSDANSERAISEVLSAKDPAAAADELLSFIGDNPSAVEGARAAFWQKLQSESRSAERSVGGERVWRGDWLKSFLDKPATAAVAERLYRDNPEHLANIRDIANVLDNTDLRVRARAPASSGTAQSVNPVLTPETLQSRFYAYMRGQVSGTYLATSIAAVVARRAVRNAQSDAIERLTDKALLNPEFAAELLKENNPANRAALARKARTWLGNEASTFVNLLDQTDEEDGPNIEDRREPLRIVVEADEDNIIDAVAR</sequence>
<comment type="caution">
    <text evidence="1">The sequence shown here is derived from an EMBL/GenBank/DDBJ whole genome shotgun (WGS) entry which is preliminary data.</text>
</comment>
<reference evidence="1 2" key="1">
    <citation type="submission" date="2019-12" db="EMBL/GenBank/DDBJ databases">
        <title>Devosia maris sp. nov., isolated from the deep seawater.</title>
        <authorList>
            <person name="Liu Y."/>
        </authorList>
    </citation>
    <scope>NUCLEOTIDE SEQUENCE [LARGE SCALE GENOMIC DNA]</scope>
    <source>
        <strain evidence="1 2">L53-10-65</strain>
    </source>
</reference>
<evidence type="ECO:0000313" key="2">
    <source>
        <dbReference type="Proteomes" id="UP000438106"/>
    </source>
</evidence>
<evidence type="ECO:0000313" key="1">
    <source>
        <dbReference type="EMBL" id="MVS97886.1"/>
    </source>
</evidence>
<organism evidence="1 2">
    <name type="scientific">Devosia marina</name>
    <dbReference type="NCBI Taxonomy" id="2683198"/>
    <lineage>
        <taxon>Bacteria</taxon>
        <taxon>Pseudomonadati</taxon>
        <taxon>Pseudomonadota</taxon>
        <taxon>Alphaproteobacteria</taxon>
        <taxon>Hyphomicrobiales</taxon>
        <taxon>Devosiaceae</taxon>
        <taxon>Devosia</taxon>
    </lineage>
</organism>
<proteinExistence type="predicted"/>
<dbReference type="RefSeq" id="WP_157288978.1">
    <property type="nucleotide sequence ID" value="NZ_WQRF01000001.1"/>
</dbReference>
<dbReference type="Proteomes" id="UP000438106">
    <property type="component" value="Unassembled WGS sequence"/>
</dbReference>
<gene>
    <name evidence="1" type="ORF">GO014_02420</name>
</gene>
<accession>A0A7X3FNM6</accession>
<dbReference type="EMBL" id="WQRF01000001">
    <property type="protein sequence ID" value="MVS97886.1"/>
    <property type="molecule type" value="Genomic_DNA"/>
</dbReference>
<keyword evidence="2" id="KW-1185">Reference proteome</keyword>
<dbReference type="AlphaFoldDB" id="A0A7X3FNM6"/>